<organism evidence="2 3">
    <name type="scientific">Echinicola soli</name>
    <dbReference type="NCBI Taxonomy" id="2591634"/>
    <lineage>
        <taxon>Bacteria</taxon>
        <taxon>Pseudomonadati</taxon>
        <taxon>Bacteroidota</taxon>
        <taxon>Cytophagia</taxon>
        <taxon>Cytophagales</taxon>
        <taxon>Cyclobacteriaceae</taxon>
        <taxon>Echinicola</taxon>
    </lineage>
</organism>
<dbReference type="KEGG" id="echi:FKX85_16340"/>
<reference evidence="2 3" key="1">
    <citation type="submission" date="2019-06" db="EMBL/GenBank/DDBJ databases">
        <title>Echinicola alkalisoli sp. nov. isolated from saline soil.</title>
        <authorList>
            <person name="Sun J.-Q."/>
            <person name="Xu L."/>
        </authorList>
    </citation>
    <scope>NUCLEOTIDE SEQUENCE [LARGE SCALE GENOMIC DNA]</scope>
    <source>
        <strain evidence="2 3">LN3S3</strain>
    </source>
</reference>
<gene>
    <name evidence="2" type="ORF">FKX85_16340</name>
</gene>
<dbReference type="EMBL" id="CP041253">
    <property type="protein sequence ID" value="QDH80523.1"/>
    <property type="molecule type" value="Genomic_DNA"/>
</dbReference>
<protein>
    <submittedName>
        <fullName evidence="2">Uncharacterized protein</fullName>
    </submittedName>
</protein>
<keyword evidence="1" id="KW-0732">Signal</keyword>
<evidence type="ECO:0000256" key="1">
    <source>
        <dbReference type="SAM" id="SignalP"/>
    </source>
</evidence>
<dbReference type="InterPro" id="IPR015943">
    <property type="entry name" value="WD40/YVTN_repeat-like_dom_sf"/>
</dbReference>
<evidence type="ECO:0000313" key="3">
    <source>
        <dbReference type="Proteomes" id="UP000316614"/>
    </source>
</evidence>
<dbReference type="OrthoDB" id="610763at2"/>
<proteinExistence type="predicted"/>
<accession>A0A514CL23</accession>
<evidence type="ECO:0000313" key="2">
    <source>
        <dbReference type="EMBL" id="QDH80523.1"/>
    </source>
</evidence>
<dbReference type="Gene3D" id="2.130.10.10">
    <property type="entry name" value="YVTN repeat-like/Quinoprotein amine dehydrogenase"/>
    <property type="match status" value="1"/>
</dbReference>
<sequence length="751" mass="85715">MSKSNTHLLLLCLAVTLCICACQSKGADDNLSKPVAYPDIPFEQEVSIKYPFETPQEALKVSEDRNGVIQVLTREGLFRPHGGAFLYPGKLVKDRTYRALSDKKLRDMVLYQEQFVYLDSMAVLSNAWAGKLFDIHGVAGARIVSPSERFTFLVAGKELIHVIKANEIVWKINMPEKLLMVKYNPALKTYYLLSETAIFSLDEDDGLLTNLYSSINLTCFDFINGGQKIAVGTADGYFTYDLTTNKASTKNSQLPCPAITSIKNIDGSLWLGSDKGAFRVKKDGRFDYYFGDRWLVGQRVIDIAKAKNGQVLLLTDKGLSKLDFNTQTLYEKAMYFEDQVRNRHIRFGFNATLGNMEKGNVDTGMLKDSDNDGLWTAMYLAGQAFRYGVNGDAEALENCRESLDAMERLYTINPVEGFPSRSFNRSGYKEHLSDPERWQRSDHPEWDWKATTSSDEAIGHVFAFGVLAEVVKVPAIRNKAIQLLDALMQHVVDHDYYLVDYDGKPTLWGKWNPDYVNGFPPMVGDRKLNSSNIIAMLQTAYHFTKKEIYKEKAFELMEDHGYLQNLMVPMEDIGKATEDSDDWAEMLSQSWNHSDDEMYFLGYWGLYRYAFNDSLKTQYKTAIKDHWEAERPEKDGLWNIFTAMVSPDDFDQEEAIWYLKQYPMDLIDWTMVNSHRKDIVMLDTNFREQATAKVLPPDELRIRRHNANRFALDGGGEGKAEYSAGDIWLLPYWMGRYLGLISGSGEDIRPI</sequence>
<dbReference type="AlphaFoldDB" id="A0A514CL23"/>
<dbReference type="SUPFAM" id="SSF63829">
    <property type="entry name" value="Calcium-dependent phosphotriesterase"/>
    <property type="match status" value="1"/>
</dbReference>
<dbReference type="Proteomes" id="UP000316614">
    <property type="component" value="Chromosome"/>
</dbReference>
<feature type="signal peptide" evidence="1">
    <location>
        <begin position="1"/>
        <end position="27"/>
    </location>
</feature>
<name>A0A514CL23_9BACT</name>
<dbReference type="RefSeq" id="WP_141615753.1">
    <property type="nucleotide sequence ID" value="NZ_CP041253.1"/>
</dbReference>
<feature type="chain" id="PRO_5021995636" evidence="1">
    <location>
        <begin position="28"/>
        <end position="751"/>
    </location>
</feature>
<keyword evidence="3" id="KW-1185">Reference proteome</keyword>